<reference evidence="1" key="1">
    <citation type="journal article" date="2023" name="G3 (Bethesda)">
        <title>A reference genome for the long-term kleptoplast-retaining sea slug Elysia crispata morphotype clarki.</title>
        <authorList>
            <person name="Eastman K.E."/>
            <person name="Pendleton A.L."/>
            <person name="Shaikh M.A."/>
            <person name="Suttiyut T."/>
            <person name="Ogas R."/>
            <person name="Tomko P."/>
            <person name="Gavelis G."/>
            <person name="Widhalm J.R."/>
            <person name="Wisecaver J.H."/>
        </authorList>
    </citation>
    <scope>NUCLEOTIDE SEQUENCE</scope>
    <source>
        <strain evidence="1">ECLA1</strain>
    </source>
</reference>
<keyword evidence="2" id="KW-1185">Reference proteome</keyword>
<evidence type="ECO:0000313" key="1">
    <source>
        <dbReference type="EMBL" id="KAK3761683.1"/>
    </source>
</evidence>
<comment type="caution">
    <text evidence="1">The sequence shown here is derived from an EMBL/GenBank/DDBJ whole genome shotgun (WGS) entry which is preliminary data.</text>
</comment>
<dbReference type="Proteomes" id="UP001283361">
    <property type="component" value="Unassembled WGS sequence"/>
</dbReference>
<proteinExistence type="predicted"/>
<accession>A0AAE1D9U7</accession>
<name>A0AAE1D9U7_9GAST</name>
<protein>
    <submittedName>
        <fullName evidence="1">Uncharacterized protein</fullName>
    </submittedName>
</protein>
<sequence length="45" mass="5039">MVSEKGSSGRELHLEFIYTVDIQSMDTFDFPSADVVLETNIGLVF</sequence>
<gene>
    <name evidence="1" type="ORF">RRG08_064406</name>
</gene>
<dbReference type="AlphaFoldDB" id="A0AAE1D9U7"/>
<dbReference type="EMBL" id="JAWDGP010004859">
    <property type="protein sequence ID" value="KAK3761683.1"/>
    <property type="molecule type" value="Genomic_DNA"/>
</dbReference>
<organism evidence="1 2">
    <name type="scientific">Elysia crispata</name>
    <name type="common">lettuce slug</name>
    <dbReference type="NCBI Taxonomy" id="231223"/>
    <lineage>
        <taxon>Eukaryota</taxon>
        <taxon>Metazoa</taxon>
        <taxon>Spiralia</taxon>
        <taxon>Lophotrochozoa</taxon>
        <taxon>Mollusca</taxon>
        <taxon>Gastropoda</taxon>
        <taxon>Heterobranchia</taxon>
        <taxon>Euthyneura</taxon>
        <taxon>Panpulmonata</taxon>
        <taxon>Sacoglossa</taxon>
        <taxon>Placobranchoidea</taxon>
        <taxon>Plakobranchidae</taxon>
        <taxon>Elysia</taxon>
    </lineage>
</organism>
<evidence type="ECO:0000313" key="2">
    <source>
        <dbReference type="Proteomes" id="UP001283361"/>
    </source>
</evidence>